<dbReference type="InterPro" id="IPR002347">
    <property type="entry name" value="SDR_fam"/>
</dbReference>
<dbReference type="Gene3D" id="3.40.50.720">
    <property type="entry name" value="NAD(P)-binding Rossmann-like Domain"/>
    <property type="match status" value="1"/>
</dbReference>
<comment type="similarity">
    <text evidence="1">Belongs to the short-chain dehydrogenases/reductases (SDR) family.</text>
</comment>
<dbReference type="GO" id="GO:0016491">
    <property type="term" value="F:oxidoreductase activity"/>
    <property type="evidence" value="ECO:0007669"/>
    <property type="project" value="UniProtKB-KW"/>
</dbReference>
<dbReference type="PRINTS" id="PR00080">
    <property type="entry name" value="SDRFAMILY"/>
</dbReference>
<gene>
    <name evidence="3" type="ORF">BST23_17970</name>
</gene>
<dbReference type="InterPro" id="IPR020904">
    <property type="entry name" value="Sc_DH/Rdtase_CS"/>
</dbReference>
<evidence type="ECO:0000256" key="2">
    <source>
        <dbReference type="ARBA" id="ARBA00023002"/>
    </source>
</evidence>
<comment type="caution">
    <text evidence="3">The sequence shown here is derived from an EMBL/GenBank/DDBJ whole genome shotgun (WGS) entry which is preliminary data.</text>
</comment>
<evidence type="ECO:0000313" key="4">
    <source>
        <dbReference type="Proteomes" id="UP000192772"/>
    </source>
</evidence>
<dbReference type="FunFam" id="3.40.50.720:FF:000084">
    <property type="entry name" value="Short-chain dehydrogenase reductase"/>
    <property type="match status" value="1"/>
</dbReference>
<dbReference type="InterPro" id="IPR036291">
    <property type="entry name" value="NAD(P)-bd_dom_sf"/>
</dbReference>
<organism evidence="3 4">
    <name type="scientific">Mycolicibacterium elephantis</name>
    <dbReference type="NCBI Taxonomy" id="81858"/>
    <lineage>
        <taxon>Bacteria</taxon>
        <taxon>Bacillati</taxon>
        <taxon>Actinomycetota</taxon>
        <taxon>Actinomycetes</taxon>
        <taxon>Mycobacteriales</taxon>
        <taxon>Mycobacteriaceae</taxon>
        <taxon>Mycolicibacterium</taxon>
    </lineage>
</organism>
<dbReference type="PANTHER" id="PTHR43669:SF8">
    <property type="entry name" value="SHORT-CHAIN TYPE DEHYDROGENASE_REDUCTASE-RELATED"/>
    <property type="match status" value="1"/>
</dbReference>
<dbReference type="PROSITE" id="PS00061">
    <property type="entry name" value="ADH_SHORT"/>
    <property type="match status" value="1"/>
</dbReference>
<dbReference type="RefSeq" id="WP_064930699.1">
    <property type="nucleotide sequence ID" value="NZ_LZSD01000471.1"/>
</dbReference>
<dbReference type="SUPFAM" id="SSF51735">
    <property type="entry name" value="NAD(P)-binding Rossmann-fold domains"/>
    <property type="match status" value="1"/>
</dbReference>
<dbReference type="STRING" id="81858.BST23_17970"/>
<sequence length="256" mass="25842">MTYPDLAGKATIVTGAGAGIGLAIAERLAAEGCRVLCADIDGGSAEAAATKIGGGAVAHRVDISDEQQVIGMVDACTAAFGGVDKLVANAGVVHFASVLDTTVEDFDRVVRVNLRGAWLCTKHAAPKMIERGGGAIVNMSSLAGVVAAAGTAAYGMTKAGLIHLSRITAAELRSAGVRSNAVLPAFVDTPMQRTAMTTFDEALGEGGADTMISRLQGRMAGPEEMAGVVAFLLSDDASMVNGTAQYADGGTAAALW</sequence>
<dbReference type="OrthoDB" id="7064009at2"/>
<dbReference type="PANTHER" id="PTHR43669">
    <property type="entry name" value="5-KETO-D-GLUCONATE 5-REDUCTASE"/>
    <property type="match status" value="1"/>
</dbReference>
<protein>
    <submittedName>
        <fullName evidence="3">Oxidoreductase</fullName>
    </submittedName>
</protein>
<dbReference type="AlphaFoldDB" id="A0A1X0CUD1"/>
<keyword evidence="2" id="KW-0560">Oxidoreductase</keyword>
<evidence type="ECO:0000313" key="3">
    <source>
        <dbReference type="EMBL" id="ORA63698.1"/>
    </source>
</evidence>
<dbReference type="Proteomes" id="UP000192772">
    <property type="component" value="Unassembled WGS sequence"/>
</dbReference>
<accession>A0A1X0CUD1</accession>
<reference evidence="3 4" key="1">
    <citation type="submission" date="2017-02" db="EMBL/GenBank/DDBJ databases">
        <title>The new phylogeny of genus Mycobacterium.</title>
        <authorList>
            <person name="Tortoli E."/>
            <person name="Trovato A."/>
            <person name="Cirillo D.M."/>
        </authorList>
    </citation>
    <scope>NUCLEOTIDE SEQUENCE [LARGE SCALE GENOMIC DNA]</scope>
    <source>
        <strain evidence="3 4">FI-09383</strain>
    </source>
</reference>
<dbReference type="EMBL" id="MVHP01000022">
    <property type="protein sequence ID" value="ORA63698.1"/>
    <property type="molecule type" value="Genomic_DNA"/>
</dbReference>
<name>A0A1X0CUD1_9MYCO</name>
<dbReference type="PRINTS" id="PR00081">
    <property type="entry name" value="GDHRDH"/>
</dbReference>
<evidence type="ECO:0000256" key="1">
    <source>
        <dbReference type="ARBA" id="ARBA00006484"/>
    </source>
</evidence>
<proteinExistence type="inferred from homology"/>
<dbReference type="CDD" id="cd08944">
    <property type="entry name" value="SDR_c12"/>
    <property type="match status" value="1"/>
</dbReference>
<dbReference type="Pfam" id="PF13561">
    <property type="entry name" value="adh_short_C2"/>
    <property type="match status" value="1"/>
</dbReference>